<evidence type="ECO:0000256" key="8">
    <source>
        <dbReference type="ARBA" id="ARBA00023136"/>
    </source>
</evidence>
<feature type="transmembrane region" description="Helical" evidence="10">
    <location>
        <begin position="295"/>
        <end position="314"/>
    </location>
</feature>
<dbReference type="PANTHER" id="PTHR32468:SF108">
    <property type="entry name" value="CATION_H(+) ANTIPORTER 15-LIKE"/>
    <property type="match status" value="1"/>
</dbReference>
<feature type="transmembrane region" description="Helical" evidence="10">
    <location>
        <begin position="441"/>
        <end position="464"/>
    </location>
</feature>
<dbReference type="EMBL" id="KK784893">
    <property type="protein sequence ID" value="KDO68844.1"/>
    <property type="molecule type" value="Genomic_DNA"/>
</dbReference>
<dbReference type="Pfam" id="PF23256">
    <property type="entry name" value="CHX17_2nd"/>
    <property type="match status" value="1"/>
</dbReference>
<evidence type="ECO:0000256" key="10">
    <source>
        <dbReference type="SAM" id="Phobius"/>
    </source>
</evidence>
<evidence type="ECO:0000256" key="3">
    <source>
        <dbReference type="ARBA" id="ARBA00022538"/>
    </source>
</evidence>
<keyword evidence="5" id="KW-0630">Potassium</keyword>
<evidence type="ECO:0000256" key="2">
    <source>
        <dbReference type="ARBA" id="ARBA00022448"/>
    </source>
</evidence>
<dbReference type="GO" id="GO:1902600">
    <property type="term" value="P:proton transmembrane transport"/>
    <property type="evidence" value="ECO:0007669"/>
    <property type="project" value="InterPro"/>
</dbReference>
<evidence type="ECO:0000313" key="15">
    <source>
        <dbReference type="Proteomes" id="UP000027120"/>
    </source>
</evidence>
<dbReference type="Gene3D" id="1.20.1530.20">
    <property type="match status" value="1"/>
</dbReference>
<dbReference type="SMR" id="A0A067FN71"/>
<comment type="subcellular location">
    <subcellularLocation>
        <location evidence="1">Membrane</location>
        <topology evidence="1">Multi-pass membrane protein</topology>
    </subcellularLocation>
</comment>
<evidence type="ECO:0000259" key="12">
    <source>
        <dbReference type="Pfam" id="PF23256"/>
    </source>
</evidence>
<name>A0A067FN71_CITSI</name>
<reference evidence="14 15" key="1">
    <citation type="submission" date="2014-04" db="EMBL/GenBank/DDBJ databases">
        <authorList>
            <consortium name="International Citrus Genome Consortium"/>
            <person name="Gmitter F."/>
            <person name="Chen C."/>
            <person name="Farmerie W."/>
            <person name="Harkins T."/>
            <person name="Desany B."/>
            <person name="Mohiuddin M."/>
            <person name="Kodira C."/>
            <person name="Borodovsky M."/>
            <person name="Lomsadze A."/>
            <person name="Burns P."/>
            <person name="Jenkins J."/>
            <person name="Prochnik S."/>
            <person name="Shu S."/>
            <person name="Chapman J."/>
            <person name="Pitluck S."/>
            <person name="Schmutz J."/>
            <person name="Rokhsar D."/>
        </authorList>
    </citation>
    <scope>NUCLEOTIDE SEQUENCE</scope>
</reference>
<evidence type="ECO:0000256" key="4">
    <source>
        <dbReference type="ARBA" id="ARBA00022692"/>
    </source>
</evidence>
<dbReference type="GO" id="GO:0016020">
    <property type="term" value="C:membrane"/>
    <property type="evidence" value="ECO:0007669"/>
    <property type="project" value="UniProtKB-SubCell"/>
</dbReference>
<dbReference type="InterPro" id="IPR057291">
    <property type="entry name" value="CHX17_2nd"/>
</dbReference>
<feature type="transmembrane region" description="Helical" evidence="10">
    <location>
        <begin position="72"/>
        <end position="90"/>
    </location>
</feature>
<keyword evidence="6 10" id="KW-1133">Transmembrane helix</keyword>
<feature type="transmembrane region" description="Helical" evidence="10">
    <location>
        <begin position="132"/>
        <end position="154"/>
    </location>
</feature>
<feature type="transmembrane region" description="Helical" evidence="10">
    <location>
        <begin position="233"/>
        <end position="255"/>
    </location>
</feature>
<feature type="transmembrane region" description="Helical" evidence="10">
    <location>
        <begin position="200"/>
        <end position="221"/>
    </location>
</feature>
<keyword evidence="3" id="KW-0633">Potassium transport</keyword>
<dbReference type="InterPro" id="IPR057290">
    <property type="entry name" value="CHX17_C"/>
</dbReference>
<feature type="domain" description="Cation/H(+) antiporter central" evidence="12">
    <location>
        <begin position="524"/>
        <end position="644"/>
    </location>
</feature>
<feature type="transmembrane region" description="Helical" evidence="10">
    <location>
        <begin position="354"/>
        <end position="373"/>
    </location>
</feature>
<dbReference type="GO" id="GO:0015297">
    <property type="term" value="F:antiporter activity"/>
    <property type="evidence" value="ECO:0007669"/>
    <property type="project" value="InterPro"/>
</dbReference>
<dbReference type="Pfam" id="PF23259">
    <property type="entry name" value="CHX17_C"/>
    <property type="match status" value="1"/>
</dbReference>
<protein>
    <submittedName>
        <fullName evidence="14">Uncharacterized protein</fullName>
    </submittedName>
</protein>
<feature type="domain" description="Cation/H+ exchanger transmembrane" evidence="11">
    <location>
        <begin position="85"/>
        <end position="459"/>
    </location>
</feature>
<accession>A0A067FN71</accession>
<gene>
    <name evidence="14" type="ORF">CISIN_1g044119mg</name>
</gene>
<feature type="domain" description="Cation/H(+) antiporter C-terminal" evidence="13">
    <location>
        <begin position="655"/>
        <end position="798"/>
    </location>
</feature>
<dbReference type="InterPro" id="IPR006153">
    <property type="entry name" value="Cation/H_exchanger_TM"/>
</dbReference>
<dbReference type="Proteomes" id="UP000027120">
    <property type="component" value="Unassembled WGS sequence"/>
</dbReference>
<feature type="transmembrane region" description="Helical" evidence="10">
    <location>
        <begin position="166"/>
        <end position="188"/>
    </location>
</feature>
<sequence>MATVVINRKKIEQKQDILKRKGKKNLTDSKPNTRLMSASNLTNHQQNFQNRLLDKNFKTCVTYHENLVGANAFPVFLLQISLFSLISQLLHLALKRLKQPKVVCNVLAGIILGPSVLGHFERWNAIFHPEEMLLVNTMSIMGGIYFIFIVTLKMDKARILKTVRNGWSVSVTCLVVPFTISSFLTSLLHSYIPGVNKGPFLYFFSVTLAKPFFPVIAHAMNELNLLTSELGQLAISCSILSELLSWMNLILAMIFKANNHLLKTEITFCALAFFMFFIVRPAVKWIIRTTPEGKAVKEIYMVAMLLLPGITGALSDATGLNFMSGAVLTGLVVPAGPPLGSAVVKKSEIIMENIFMPFFYIHIGQLFNVYSITNWKAFAILQIIILAAYFARVAAIFLSLIFYKISIRNAILFGLILNIKGVIELLLLTEWRTHKYVDDQTVTTIMLSHTAVTAIVIPLISMYYDPNSTRLQSSCKLEKRTRTVGTTSMDSELRILCGIHHEDSIHNIINLLKALNPTEMSPICAYVVHLVELVGRAESLSAPYDAQRRRLKENSTDRIMRAVTNQTKSSCVSLTSQPFKIIAPYHTMHESICKLAEDKFAPLILIPFHKGLEFQEIETCLHQLNLNIQAYAQCTIGILVDSGLPRSLSSTHFSYDVAVFFLGGADDREVMALVSRMAGHPSLTVTVFKIDFKGNQAENECERQLDEYVMNEFRERNAGNACVVCREMMVNDSTELMSSIRLIENIYDLVIVGKQRGIGSPFEQEMKPWLEYAELGIIGDMLASADFYGGTMSVLVVHCTENQLIATDPINAESPA</sequence>
<evidence type="ECO:0000259" key="11">
    <source>
        <dbReference type="Pfam" id="PF00999"/>
    </source>
</evidence>
<keyword evidence="8 10" id="KW-0472">Membrane</keyword>
<evidence type="ECO:0000256" key="5">
    <source>
        <dbReference type="ARBA" id="ARBA00022958"/>
    </source>
</evidence>
<dbReference type="InterPro" id="IPR038770">
    <property type="entry name" value="Na+/solute_symporter_sf"/>
</dbReference>
<keyword evidence="7" id="KW-0406">Ion transport</keyword>
<dbReference type="AlphaFoldDB" id="A0A067FN71"/>
<evidence type="ECO:0000259" key="13">
    <source>
        <dbReference type="Pfam" id="PF23259"/>
    </source>
</evidence>
<dbReference type="GO" id="GO:0012505">
    <property type="term" value="C:endomembrane system"/>
    <property type="evidence" value="ECO:0000318"/>
    <property type="project" value="GO_Central"/>
</dbReference>
<evidence type="ECO:0000256" key="6">
    <source>
        <dbReference type="ARBA" id="ARBA00022989"/>
    </source>
</evidence>
<dbReference type="InterPro" id="IPR050794">
    <property type="entry name" value="CPA2_transporter"/>
</dbReference>
<evidence type="ECO:0000256" key="7">
    <source>
        <dbReference type="ARBA" id="ARBA00023065"/>
    </source>
</evidence>
<dbReference type="Pfam" id="PF00999">
    <property type="entry name" value="Na_H_Exchanger"/>
    <property type="match status" value="1"/>
</dbReference>
<proteinExistence type="inferred from homology"/>
<feature type="transmembrane region" description="Helical" evidence="10">
    <location>
        <begin position="261"/>
        <end position="283"/>
    </location>
</feature>
<dbReference type="GO" id="GO:0006813">
    <property type="term" value="P:potassium ion transport"/>
    <property type="evidence" value="ECO:0007669"/>
    <property type="project" value="UniProtKB-KW"/>
</dbReference>
<keyword evidence="15" id="KW-1185">Reference proteome</keyword>
<dbReference type="GO" id="GO:0006885">
    <property type="term" value="P:regulation of pH"/>
    <property type="evidence" value="ECO:0000318"/>
    <property type="project" value="GO_Central"/>
</dbReference>
<evidence type="ECO:0000256" key="9">
    <source>
        <dbReference type="ARBA" id="ARBA00038341"/>
    </source>
</evidence>
<feature type="transmembrane region" description="Helical" evidence="10">
    <location>
        <begin position="379"/>
        <end position="403"/>
    </location>
</feature>
<keyword evidence="2" id="KW-0813">Transport</keyword>
<dbReference type="GO" id="GO:0098662">
    <property type="term" value="P:inorganic cation transmembrane transport"/>
    <property type="evidence" value="ECO:0000318"/>
    <property type="project" value="GO_Central"/>
</dbReference>
<dbReference type="PANTHER" id="PTHR32468">
    <property type="entry name" value="CATION/H + ANTIPORTER"/>
    <property type="match status" value="1"/>
</dbReference>
<evidence type="ECO:0000256" key="1">
    <source>
        <dbReference type="ARBA" id="ARBA00004141"/>
    </source>
</evidence>
<comment type="similarity">
    <text evidence="9">Belongs to the monovalent cation:proton antiporter 2 (CPA2) transporter (TC 2.A.37) family. CHX (TC 2.A.37.4) subfamily.</text>
</comment>
<keyword evidence="4 10" id="KW-0812">Transmembrane</keyword>
<evidence type="ECO:0000313" key="14">
    <source>
        <dbReference type="EMBL" id="KDO68844.1"/>
    </source>
</evidence>
<feature type="transmembrane region" description="Helical" evidence="10">
    <location>
        <begin position="410"/>
        <end position="429"/>
    </location>
</feature>
<organism evidence="14 15">
    <name type="scientific">Citrus sinensis</name>
    <name type="common">Sweet orange</name>
    <name type="synonym">Citrus aurantium var. sinensis</name>
    <dbReference type="NCBI Taxonomy" id="2711"/>
    <lineage>
        <taxon>Eukaryota</taxon>
        <taxon>Viridiplantae</taxon>
        <taxon>Streptophyta</taxon>
        <taxon>Embryophyta</taxon>
        <taxon>Tracheophyta</taxon>
        <taxon>Spermatophyta</taxon>
        <taxon>Magnoliopsida</taxon>
        <taxon>eudicotyledons</taxon>
        <taxon>Gunneridae</taxon>
        <taxon>Pentapetalae</taxon>
        <taxon>rosids</taxon>
        <taxon>malvids</taxon>
        <taxon>Sapindales</taxon>
        <taxon>Rutaceae</taxon>
        <taxon>Aurantioideae</taxon>
        <taxon>Citrus</taxon>
    </lineage>
</organism>